<reference evidence="2 3" key="1">
    <citation type="submission" date="2018-04" db="EMBL/GenBank/DDBJ databases">
        <title>Halococcoides cellulosivorans gen. nov., sp. nov., an extremely halophilic cellulose-utilizing haloarchaeon from hypersaline lakes.</title>
        <authorList>
            <person name="Sorokin D.Y."/>
            <person name="Toshchakov S.V."/>
            <person name="Samarov N.I."/>
            <person name="Korzhenkov A."/>
            <person name="Kublanov I.V."/>
        </authorList>
    </citation>
    <scope>NUCLEOTIDE SEQUENCE [LARGE SCALE GENOMIC DNA]</scope>
    <source>
        <strain evidence="2 3">HArcel1</strain>
    </source>
</reference>
<evidence type="ECO:0000313" key="3">
    <source>
        <dbReference type="Proteomes" id="UP000244727"/>
    </source>
</evidence>
<name>A0A2R4WZG9_9EURY</name>
<dbReference type="SUPFAM" id="SSF117892">
    <property type="entry name" value="Band 7/SPFH domain"/>
    <property type="match status" value="1"/>
</dbReference>
<protein>
    <recommendedName>
        <fullName evidence="1">Band 7 domain-containing protein</fullName>
    </recommendedName>
</protein>
<dbReference type="InterPro" id="IPR036013">
    <property type="entry name" value="Band_7/SPFH_dom_sf"/>
</dbReference>
<dbReference type="Gene3D" id="3.30.479.30">
    <property type="entry name" value="Band 7 domain"/>
    <property type="match status" value="1"/>
</dbReference>
<feature type="domain" description="Band 7" evidence="1">
    <location>
        <begin position="35"/>
        <end position="180"/>
    </location>
</feature>
<dbReference type="EMBL" id="CP028858">
    <property type="protein sequence ID" value="AWB26932.1"/>
    <property type="molecule type" value="Genomic_DNA"/>
</dbReference>
<evidence type="ECO:0000313" key="2">
    <source>
        <dbReference type="EMBL" id="AWB26932.1"/>
    </source>
</evidence>
<evidence type="ECO:0000259" key="1">
    <source>
        <dbReference type="Pfam" id="PF01145"/>
    </source>
</evidence>
<dbReference type="AlphaFoldDB" id="A0A2R4WZG9"/>
<accession>A0A2R4WZG9</accession>
<proteinExistence type="predicted"/>
<dbReference type="InterPro" id="IPR001107">
    <property type="entry name" value="Band_7"/>
</dbReference>
<keyword evidence="3" id="KW-1185">Reference proteome</keyword>
<gene>
    <name evidence="2" type="ORF">HARCEL1_04000</name>
</gene>
<dbReference type="Pfam" id="PF01145">
    <property type="entry name" value="Band_7"/>
    <property type="match status" value="1"/>
</dbReference>
<sequence>MVVDMLLLVLGVALAIAVLVVGTLLSVTRVGPDDSAYRFVRGELRGPVDPGWTIDFNELYAVEVVDTEMGPLEYDVHTVTSDDVGVTVSVEGTIEIDDVEGFVNPHAGETSPLYYGDPMHTMGARIVRTGREELTAWSLDALSDDREDIARRLRRAIDERLRDDPISLARLDITAIDAPAADRSSA</sequence>
<dbReference type="KEGG" id="harc:HARCEL1_04000"/>
<organism evidence="2 3">
    <name type="scientific">Halococcoides cellulosivorans</name>
    <dbReference type="NCBI Taxonomy" id="1679096"/>
    <lineage>
        <taxon>Archaea</taxon>
        <taxon>Methanobacteriati</taxon>
        <taxon>Methanobacteriota</taxon>
        <taxon>Stenosarchaea group</taxon>
        <taxon>Halobacteria</taxon>
        <taxon>Halobacteriales</taxon>
        <taxon>Haloarculaceae</taxon>
        <taxon>Halococcoides</taxon>
    </lineage>
</organism>
<dbReference type="Proteomes" id="UP000244727">
    <property type="component" value="Chromosome"/>
</dbReference>